<keyword evidence="2" id="KW-1185">Reference proteome</keyword>
<dbReference type="Proteomes" id="UP001589755">
    <property type="component" value="Unassembled WGS sequence"/>
</dbReference>
<dbReference type="RefSeq" id="WP_261518879.1">
    <property type="nucleotide sequence ID" value="NZ_JAODNW010000002.1"/>
</dbReference>
<dbReference type="EMBL" id="JBHLXD010000001">
    <property type="protein sequence ID" value="MFC0206947.1"/>
    <property type="molecule type" value="Genomic_DNA"/>
</dbReference>
<dbReference type="PANTHER" id="PTHR33973:SF4">
    <property type="entry name" value="OS07G0153300 PROTEIN"/>
    <property type="match status" value="1"/>
</dbReference>
<evidence type="ECO:0000313" key="1">
    <source>
        <dbReference type="EMBL" id="MFC0206947.1"/>
    </source>
</evidence>
<reference evidence="1 2" key="1">
    <citation type="submission" date="2024-09" db="EMBL/GenBank/DDBJ databases">
        <authorList>
            <person name="Sun Q."/>
            <person name="Mori K."/>
        </authorList>
    </citation>
    <scope>NUCLEOTIDE SEQUENCE [LARGE SCALE GENOMIC DNA]</scope>
    <source>
        <strain evidence="1 2">CCM 8543</strain>
    </source>
</reference>
<comment type="caution">
    <text evidence="1">The sequence shown here is derived from an EMBL/GenBank/DDBJ whole genome shotgun (WGS) entry which is preliminary data.</text>
</comment>
<dbReference type="InterPro" id="IPR010775">
    <property type="entry name" value="DUF1365"/>
</dbReference>
<name>A0ABV6D2U6_9HYPH</name>
<gene>
    <name evidence="1" type="ORF">ACFFJ2_00860</name>
</gene>
<dbReference type="PANTHER" id="PTHR33973">
    <property type="entry name" value="OS07G0153300 PROTEIN"/>
    <property type="match status" value="1"/>
</dbReference>
<organism evidence="1 2">
    <name type="scientific">Chelativorans intermedius</name>
    <dbReference type="NCBI Taxonomy" id="515947"/>
    <lineage>
        <taxon>Bacteria</taxon>
        <taxon>Pseudomonadati</taxon>
        <taxon>Pseudomonadota</taxon>
        <taxon>Alphaproteobacteria</taxon>
        <taxon>Hyphomicrobiales</taxon>
        <taxon>Phyllobacteriaceae</taxon>
        <taxon>Chelativorans</taxon>
    </lineage>
</organism>
<dbReference type="Pfam" id="PF07103">
    <property type="entry name" value="DUF1365"/>
    <property type="match status" value="1"/>
</dbReference>
<proteinExistence type="predicted"/>
<protein>
    <submittedName>
        <fullName evidence="1">DUF1365 domain-containing protein</fullName>
    </submittedName>
</protein>
<sequence length="262" mass="29774">MGAPSAIFVGDVVHHRLTPRRHRLRYRCYWLYLDLDEIEAIGRRLRLFSHNRFNLFAFHDRDHLHRPGQSLREEIVAALREAGIDPSDARIGVLTMPRVLGYVFNPLSTYFCYGPDGDLRAMVYEVHNTFRERHRYVLAAANTQGRAAQQCGKRFYVSPFMDMDMTYTFRVRPPGEQIGIAIGTHGETGPVLFAALSGKRRELTDSGLLRVFFAIPLLTMKVVAAIHWEALRIWLKGVRVRPHTPAGAGLVSNGRGAHRIEG</sequence>
<accession>A0ABV6D2U6</accession>
<evidence type="ECO:0000313" key="2">
    <source>
        <dbReference type="Proteomes" id="UP001589755"/>
    </source>
</evidence>